<feature type="compositionally biased region" description="Basic and acidic residues" evidence="1">
    <location>
        <begin position="165"/>
        <end position="174"/>
    </location>
</feature>
<feature type="domain" description="Transposase IS204/IS1001/IS1096/IS1165 helix-turn-helix" evidence="2">
    <location>
        <begin position="36"/>
        <end position="80"/>
    </location>
</feature>
<feature type="region of interest" description="Disordered" evidence="1">
    <location>
        <begin position="165"/>
        <end position="262"/>
    </location>
</feature>
<dbReference type="InterPro" id="IPR032877">
    <property type="entry name" value="Transposase_HTH"/>
</dbReference>
<dbReference type="EMBL" id="CP030073">
    <property type="protein sequence ID" value="AWW35501.1"/>
    <property type="molecule type" value="Genomic_DNA"/>
</dbReference>
<evidence type="ECO:0000256" key="1">
    <source>
        <dbReference type="SAM" id="MobiDB-lite"/>
    </source>
</evidence>
<evidence type="ECO:0000313" key="3">
    <source>
        <dbReference type="EMBL" id="AWW35501.1"/>
    </source>
</evidence>
<dbReference type="Proteomes" id="UP000249616">
    <property type="component" value="Chromosome"/>
</dbReference>
<dbReference type="Pfam" id="PF13542">
    <property type="entry name" value="HTH_Tnp_ISL3"/>
    <property type="match status" value="1"/>
</dbReference>
<dbReference type="AlphaFoldDB" id="A0A2Z4IQR7"/>
<name>A0A2Z4IQR7_9ACTN</name>
<evidence type="ECO:0000259" key="2">
    <source>
        <dbReference type="Pfam" id="PF13542"/>
    </source>
</evidence>
<protein>
    <recommendedName>
        <fullName evidence="2">Transposase IS204/IS1001/IS1096/IS1165 helix-turn-helix domain-containing protein</fullName>
    </recommendedName>
</protein>
<sequence length="262" mass="29539">MCPTKRELEFSWYKRHWWCREPKCPRESFTESPAQTPAGARITTRLHQGAGSRVRDAGFTVIQAARDLHLSWPTVMGAFRTTPHEAVAAPLPEVEVMGIDQARRGKTKWERDRDSGKWRLTRDRWHTVSVDALGQDGLLGQVEGGVAPGGLPPRELRDLQHRIRAEQHTPDWKVGHTFRSGVEGTSTRPPTAQHGPLPLPRTAENPFTTRTHGHRREHPTHQHRPPEESPRPWPPSPSRPFRTSTASSGRSRGAVRAVDPAR</sequence>
<feature type="compositionally biased region" description="Low complexity" evidence="1">
    <location>
        <begin position="239"/>
        <end position="262"/>
    </location>
</feature>
<dbReference type="KEGG" id="scad:DN051_01460"/>
<gene>
    <name evidence="3" type="ORF">DN051_01460</name>
</gene>
<feature type="compositionally biased region" description="Basic residues" evidence="1">
    <location>
        <begin position="211"/>
        <end position="223"/>
    </location>
</feature>
<accession>A0A2Z4IQR7</accession>
<reference evidence="3 4" key="1">
    <citation type="journal article" date="2019" name="Int. J. Syst. Evol. Microbiol.">
        <title>Streptomyces cadmiisoli sp. nov., a novel actinomycete isolated from cadmium-contaminated soil.</title>
        <authorList>
            <person name="Li K."/>
            <person name="Tang X."/>
            <person name="Zhao J."/>
            <person name="Guo Y."/>
            <person name="Tang Y."/>
            <person name="Gao J."/>
        </authorList>
    </citation>
    <scope>NUCLEOTIDE SEQUENCE [LARGE SCALE GENOMIC DNA]</scope>
    <source>
        <strain evidence="3 4">ZFG47</strain>
    </source>
</reference>
<proteinExistence type="predicted"/>
<evidence type="ECO:0000313" key="4">
    <source>
        <dbReference type="Proteomes" id="UP000249616"/>
    </source>
</evidence>
<organism evidence="3 4">
    <name type="scientific">Streptomyces cadmiisoli</name>
    <dbReference type="NCBI Taxonomy" id="2184053"/>
    <lineage>
        <taxon>Bacteria</taxon>
        <taxon>Bacillati</taxon>
        <taxon>Actinomycetota</taxon>
        <taxon>Actinomycetes</taxon>
        <taxon>Kitasatosporales</taxon>
        <taxon>Streptomycetaceae</taxon>
        <taxon>Streptomyces</taxon>
        <taxon>Streptomyces aurantiacus group</taxon>
    </lineage>
</organism>
<keyword evidence="4" id="KW-1185">Reference proteome</keyword>